<dbReference type="Proteomes" id="UP000276133">
    <property type="component" value="Unassembled WGS sequence"/>
</dbReference>
<keyword evidence="2 5" id="KW-0812">Transmembrane</keyword>
<dbReference type="STRING" id="10195.A0A3M7SXE6"/>
<feature type="transmembrane region" description="Helical" evidence="5">
    <location>
        <begin position="286"/>
        <end position="311"/>
    </location>
</feature>
<dbReference type="GO" id="GO:0016020">
    <property type="term" value="C:membrane"/>
    <property type="evidence" value="ECO:0007669"/>
    <property type="project" value="UniProtKB-SubCell"/>
</dbReference>
<feature type="transmembrane region" description="Helical" evidence="5">
    <location>
        <begin position="201"/>
        <end position="224"/>
    </location>
</feature>
<keyword evidence="4 5" id="KW-0472">Membrane</keyword>
<keyword evidence="3 5" id="KW-1133">Transmembrane helix</keyword>
<evidence type="ECO:0000256" key="1">
    <source>
        <dbReference type="ARBA" id="ARBA00004141"/>
    </source>
</evidence>
<dbReference type="EMBL" id="REGN01000642">
    <property type="protein sequence ID" value="RNA40416.1"/>
    <property type="molecule type" value="Genomic_DNA"/>
</dbReference>
<comment type="subcellular location">
    <subcellularLocation>
        <location evidence="1">Membrane</location>
        <topology evidence="1">Multi-pass membrane protein</topology>
    </subcellularLocation>
</comment>
<dbReference type="Pfam" id="PF03619">
    <property type="entry name" value="Solute_trans_a"/>
    <property type="match status" value="1"/>
</dbReference>
<dbReference type="AlphaFoldDB" id="A0A3M7SXE6"/>
<dbReference type="OrthoDB" id="5348404at2759"/>
<evidence type="ECO:0000256" key="4">
    <source>
        <dbReference type="ARBA" id="ARBA00023136"/>
    </source>
</evidence>
<feature type="transmembrane region" description="Helical" evidence="5">
    <location>
        <begin position="43"/>
        <end position="63"/>
    </location>
</feature>
<gene>
    <name evidence="6" type="ORF">BpHYR1_013634</name>
</gene>
<reference evidence="6 7" key="1">
    <citation type="journal article" date="2018" name="Sci. Rep.">
        <title>Genomic signatures of local adaptation to the degree of environmental predictability in rotifers.</title>
        <authorList>
            <person name="Franch-Gras L."/>
            <person name="Hahn C."/>
            <person name="Garcia-Roger E.M."/>
            <person name="Carmona M.J."/>
            <person name="Serra M."/>
            <person name="Gomez A."/>
        </authorList>
    </citation>
    <scope>NUCLEOTIDE SEQUENCE [LARGE SCALE GENOMIC DNA]</scope>
    <source>
        <strain evidence="6">HYR1</strain>
    </source>
</reference>
<dbReference type="SMART" id="SM01417">
    <property type="entry name" value="Solute_trans_a"/>
    <property type="match status" value="1"/>
</dbReference>
<feature type="transmembrane region" description="Helical" evidence="5">
    <location>
        <begin position="77"/>
        <end position="96"/>
    </location>
</feature>
<feature type="transmembrane region" description="Helical" evidence="5">
    <location>
        <begin position="9"/>
        <end position="31"/>
    </location>
</feature>
<dbReference type="PANTHER" id="PTHR23423">
    <property type="entry name" value="ORGANIC SOLUTE TRANSPORTER-RELATED"/>
    <property type="match status" value="1"/>
</dbReference>
<keyword evidence="7" id="KW-1185">Reference proteome</keyword>
<evidence type="ECO:0000256" key="3">
    <source>
        <dbReference type="ARBA" id="ARBA00022989"/>
    </source>
</evidence>
<protein>
    <submittedName>
        <fullName evidence="6">Transmembrane protein-like</fullName>
    </submittedName>
</protein>
<evidence type="ECO:0000256" key="2">
    <source>
        <dbReference type="ARBA" id="ARBA00022692"/>
    </source>
</evidence>
<accession>A0A3M7SXE6</accession>
<evidence type="ECO:0000313" key="6">
    <source>
        <dbReference type="EMBL" id="RNA40416.1"/>
    </source>
</evidence>
<dbReference type="InterPro" id="IPR005178">
    <property type="entry name" value="Ostalpha/TMEM184C"/>
</dbReference>
<sequence length="396" mass="46082">MNTDKIKKFLAFMSCISYAIVVLIVLPLCIYEKNRDHSTKVEAWFIGGIFVMATLPVSMYGIIKHALHYSKPHLQKYIIRILFMVPIYALNSWIVLKFPQTSIYLDTIRECYEAFSIYNFMMYLINFLKHEVPDFEIIKYSKRNIRWLCCLPACENGVSVLDKCKFGVLQYTLIRVITSFIAYVSEIFKVYNEGEIDFRFLWSYVAIANNFSQMIAMFCLILFYTVYRKELAPLKPIRQYLCIKFVVFVTFWQSILIAILTKFGIISTNQWPYFPTIIDTVNGLQDFLICVEMFIASIAHIIAFPVSPYLIDERLNWLSNIANAANVSDLSYEVRSHYDHFYGKVKSALRKAKSSETVANSNEDANEYTRLVIETQDSYGIQTQIENDSVDLIVEI</sequence>
<evidence type="ECO:0000313" key="7">
    <source>
        <dbReference type="Proteomes" id="UP000276133"/>
    </source>
</evidence>
<feature type="transmembrane region" description="Helical" evidence="5">
    <location>
        <begin position="245"/>
        <end position="266"/>
    </location>
</feature>
<comment type="caution">
    <text evidence="6">The sequence shown here is derived from an EMBL/GenBank/DDBJ whole genome shotgun (WGS) entry which is preliminary data.</text>
</comment>
<name>A0A3M7SXE6_BRAPC</name>
<proteinExistence type="predicted"/>
<evidence type="ECO:0000256" key="5">
    <source>
        <dbReference type="SAM" id="Phobius"/>
    </source>
</evidence>
<organism evidence="6 7">
    <name type="scientific">Brachionus plicatilis</name>
    <name type="common">Marine rotifer</name>
    <name type="synonym">Brachionus muelleri</name>
    <dbReference type="NCBI Taxonomy" id="10195"/>
    <lineage>
        <taxon>Eukaryota</taxon>
        <taxon>Metazoa</taxon>
        <taxon>Spiralia</taxon>
        <taxon>Gnathifera</taxon>
        <taxon>Rotifera</taxon>
        <taxon>Eurotatoria</taxon>
        <taxon>Monogononta</taxon>
        <taxon>Pseudotrocha</taxon>
        <taxon>Ploima</taxon>
        <taxon>Brachionidae</taxon>
        <taxon>Brachionus</taxon>
    </lineage>
</organism>